<organism evidence="1 2">
    <name type="scientific">Nephila pilipes</name>
    <name type="common">Giant wood spider</name>
    <name type="synonym">Nephila maculata</name>
    <dbReference type="NCBI Taxonomy" id="299642"/>
    <lineage>
        <taxon>Eukaryota</taxon>
        <taxon>Metazoa</taxon>
        <taxon>Ecdysozoa</taxon>
        <taxon>Arthropoda</taxon>
        <taxon>Chelicerata</taxon>
        <taxon>Arachnida</taxon>
        <taxon>Araneae</taxon>
        <taxon>Araneomorphae</taxon>
        <taxon>Entelegynae</taxon>
        <taxon>Araneoidea</taxon>
        <taxon>Nephilidae</taxon>
        <taxon>Nephila</taxon>
    </lineage>
</organism>
<sequence length="80" mass="9610">MGKHLTSLMVNRQYAFYFSFHARIDIKHLIQKLEFFLEIGSTGFLRNSFFCASTNICENHYYHEKTWLIIEIKFLILGHH</sequence>
<dbReference type="AlphaFoldDB" id="A0A8X6JWV0"/>
<evidence type="ECO:0000313" key="2">
    <source>
        <dbReference type="Proteomes" id="UP000887013"/>
    </source>
</evidence>
<evidence type="ECO:0000313" key="1">
    <source>
        <dbReference type="EMBL" id="GFS41596.1"/>
    </source>
</evidence>
<dbReference type="Proteomes" id="UP000887013">
    <property type="component" value="Unassembled WGS sequence"/>
</dbReference>
<protein>
    <submittedName>
        <fullName evidence="1">Uncharacterized protein</fullName>
    </submittedName>
</protein>
<accession>A0A8X6JWV0</accession>
<reference evidence="1" key="1">
    <citation type="submission" date="2020-08" db="EMBL/GenBank/DDBJ databases">
        <title>Multicomponent nature underlies the extraordinary mechanical properties of spider dragline silk.</title>
        <authorList>
            <person name="Kono N."/>
            <person name="Nakamura H."/>
            <person name="Mori M."/>
            <person name="Yoshida Y."/>
            <person name="Ohtoshi R."/>
            <person name="Malay A.D."/>
            <person name="Moran D.A.P."/>
            <person name="Tomita M."/>
            <person name="Numata K."/>
            <person name="Arakawa K."/>
        </authorList>
    </citation>
    <scope>NUCLEOTIDE SEQUENCE</scope>
</reference>
<name>A0A8X6JWV0_NEPPI</name>
<comment type="caution">
    <text evidence="1">The sequence shown here is derived from an EMBL/GenBank/DDBJ whole genome shotgun (WGS) entry which is preliminary data.</text>
</comment>
<keyword evidence="2" id="KW-1185">Reference proteome</keyword>
<proteinExistence type="predicted"/>
<gene>
    <name evidence="1" type="ORF">NPIL_455471</name>
</gene>
<dbReference type="EMBL" id="BMAW01089816">
    <property type="protein sequence ID" value="GFS41596.1"/>
    <property type="molecule type" value="Genomic_DNA"/>
</dbReference>